<evidence type="ECO:0000313" key="2">
    <source>
        <dbReference type="EMBL" id="UPU36759.1"/>
    </source>
</evidence>
<dbReference type="Proteomes" id="UP000831485">
    <property type="component" value="Chromosome"/>
</dbReference>
<reference evidence="2" key="1">
    <citation type="submission" date="2022-04" db="EMBL/GenBank/DDBJ databases">
        <authorList>
            <person name="Liu G."/>
        </authorList>
    </citation>
    <scope>NUCLEOTIDE SEQUENCE</scope>
    <source>
        <strain evidence="2">RG22</strain>
    </source>
</reference>
<accession>A0ABY4LFL4</accession>
<keyword evidence="2" id="KW-0378">Hydrolase</keyword>
<proteinExistence type="predicted"/>
<dbReference type="PANTHER" id="PTHR21015">
    <property type="entry name" value="UDP-N-ACETYLGLUCOSAMINE--N-ACETYLMURAMYL-(PENTAPEPTIDE) PYROPHOSPHORYL-UNDECAPRENOL N-ACETYLGLUCOSAMINE TRANSFERASE 1"/>
    <property type="match status" value="1"/>
</dbReference>
<name>A0ABY4LFL4_9BACT</name>
<dbReference type="PANTHER" id="PTHR21015:SF22">
    <property type="entry name" value="GLYCOSYLTRANSFERASE"/>
    <property type="match status" value="1"/>
</dbReference>
<protein>
    <submittedName>
        <fullName evidence="2">UDP-2,4-diacetamido-2,4, 6-trideoxy-beta-L-altropyranose hydrolase</fullName>
        <ecNumber evidence="2">3.6.1.57</ecNumber>
    </submittedName>
</protein>
<gene>
    <name evidence="2" type="primary">pseG</name>
    <name evidence="2" type="ORF">M1B72_03345</name>
</gene>
<dbReference type="EMBL" id="CP096574">
    <property type="protein sequence ID" value="UPU36759.1"/>
    <property type="molecule type" value="Genomic_DNA"/>
</dbReference>
<dbReference type="EC" id="3.6.1.57" evidence="2"/>
<organism evidence="2 3">
    <name type="scientific">Geomonas paludis</name>
    <dbReference type="NCBI Taxonomy" id="2740185"/>
    <lineage>
        <taxon>Bacteria</taxon>
        <taxon>Pseudomonadati</taxon>
        <taxon>Thermodesulfobacteriota</taxon>
        <taxon>Desulfuromonadia</taxon>
        <taxon>Geobacterales</taxon>
        <taxon>Geobacteraceae</taxon>
        <taxon>Geomonas</taxon>
    </lineage>
</organism>
<dbReference type="Pfam" id="PF04101">
    <property type="entry name" value="Glyco_tran_28_C"/>
    <property type="match status" value="1"/>
</dbReference>
<dbReference type="Gene3D" id="3.40.50.11190">
    <property type="match status" value="1"/>
</dbReference>
<feature type="domain" description="Glycosyl transferase family 28 C-terminal" evidence="1">
    <location>
        <begin position="196"/>
        <end position="342"/>
    </location>
</feature>
<evidence type="ECO:0000313" key="3">
    <source>
        <dbReference type="Proteomes" id="UP000831485"/>
    </source>
</evidence>
<evidence type="ECO:0000259" key="1">
    <source>
        <dbReference type="Pfam" id="PF04101"/>
    </source>
</evidence>
<sequence length="373" mass="40421">MSGASSKSLKIVFRADASVDIGAGHVMRCLTLAAALRERGCAVSFISRDLPGNISANVEAAGYPVFRIPVEKNPTPDVPFALDVPADIARTAEILRQEQDVDWLVIDHYGVDVSWETPLRPLVGKIMVIDDVANRRHDCDLLLDQNLYEDMESRYDDLVPEHCTKFLGPRYALLRDEFVQARRSLRERDGSVKRILITFGGGDASNETAKALDAWQMIGRNDIAVDVVVGGGNPHREQLQQLCAELPNVSFHCNVNNMAQMMAAADLAIGAGGSTTWERCFLGLPSITLIVADNQAATTTAVGVQGATLNVGWYEDIDAATLAGIIRRVLSDPKALQEMTARGFALMGDAASTGAALITDRLLEISSTNAKVW</sequence>
<dbReference type="Gene3D" id="3.40.50.2000">
    <property type="entry name" value="Glycogen Phosphorylase B"/>
    <property type="match status" value="1"/>
</dbReference>
<dbReference type="InterPro" id="IPR020023">
    <property type="entry name" value="PseG"/>
</dbReference>
<keyword evidence="3" id="KW-1185">Reference proteome</keyword>
<dbReference type="NCBIfam" id="TIGR03590">
    <property type="entry name" value="PseG"/>
    <property type="match status" value="1"/>
</dbReference>
<dbReference type="GO" id="GO:0016787">
    <property type="term" value="F:hydrolase activity"/>
    <property type="evidence" value="ECO:0007669"/>
    <property type="project" value="UniProtKB-KW"/>
</dbReference>
<dbReference type="SUPFAM" id="SSF53756">
    <property type="entry name" value="UDP-Glycosyltransferase/glycogen phosphorylase"/>
    <property type="match status" value="1"/>
</dbReference>
<dbReference type="RefSeq" id="WP_248646970.1">
    <property type="nucleotide sequence ID" value="NZ_CP096574.1"/>
</dbReference>
<dbReference type="InterPro" id="IPR007235">
    <property type="entry name" value="Glyco_trans_28_C"/>
</dbReference>